<reference evidence="2 3" key="1">
    <citation type="submission" date="2014-06" db="EMBL/GenBank/DDBJ databases">
        <authorList>
            <person name="Ju J."/>
            <person name="Zhang J."/>
        </authorList>
    </citation>
    <scope>NUCLEOTIDE SEQUENCE [LARGE SCALE GENOMIC DNA]</scope>
    <source>
        <strain evidence="2">DmW_042</strain>
    </source>
</reference>
<feature type="transmembrane region" description="Helical" evidence="1">
    <location>
        <begin position="62"/>
        <end position="83"/>
    </location>
</feature>
<sequence length="91" mass="10378">MISLCVFVAWACAFWAHERLQPRTCKLFPLAQSQRKAYQLLRFCGPVLALFLCLYRDFEKGLLYWFGLGALAGLAVSVLMAILKHTQSRLP</sequence>
<keyword evidence="1" id="KW-0812">Transmembrane</keyword>
<dbReference type="EMBL" id="JOMM01000012">
    <property type="protein sequence ID" value="OUI87112.1"/>
    <property type="molecule type" value="Genomic_DNA"/>
</dbReference>
<name>A0A252AC05_9PROT</name>
<proteinExistence type="predicted"/>
<dbReference type="RefSeq" id="WP_086640482.1">
    <property type="nucleotide sequence ID" value="NZ_JOMM01000012.1"/>
</dbReference>
<keyword evidence="1" id="KW-1133">Transmembrane helix</keyword>
<protein>
    <recommendedName>
        <fullName evidence="4">DUF3325 domain-containing protein</fullName>
    </recommendedName>
</protein>
<evidence type="ECO:0008006" key="4">
    <source>
        <dbReference type="Google" id="ProtNLM"/>
    </source>
</evidence>
<gene>
    <name evidence="2" type="ORF">HC62_01560</name>
</gene>
<dbReference type="AlphaFoldDB" id="A0A252AC05"/>
<feature type="transmembrane region" description="Helical" evidence="1">
    <location>
        <begin position="37"/>
        <end position="55"/>
    </location>
</feature>
<comment type="caution">
    <text evidence="2">The sequence shown here is derived from an EMBL/GenBank/DDBJ whole genome shotgun (WGS) entry which is preliminary data.</text>
</comment>
<dbReference type="Proteomes" id="UP000194565">
    <property type="component" value="Unassembled WGS sequence"/>
</dbReference>
<evidence type="ECO:0000313" key="2">
    <source>
        <dbReference type="EMBL" id="OUI87112.1"/>
    </source>
</evidence>
<keyword evidence="1" id="KW-0472">Membrane</keyword>
<organism evidence="2 3">
    <name type="scientific">Acetobacter tropicalis</name>
    <dbReference type="NCBI Taxonomy" id="104102"/>
    <lineage>
        <taxon>Bacteria</taxon>
        <taxon>Pseudomonadati</taxon>
        <taxon>Pseudomonadota</taxon>
        <taxon>Alphaproteobacteria</taxon>
        <taxon>Acetobacterales</taxon>
        <taxon>Acetobacteraceae</taxon>
        <taxon>Acetobacter</taxon>
    </lineage>
</organism>
<evidence type="ECO:0000256" key="1">
    <source>
        <dbReference type="SAM" id="Phobius"/>
    </source>
</evidence>
<evidence type="ECO:0000313" key="3">
    <source>
        <dbReference type="Proteomes" id="UP000194565"/>
    </source>
</evidence>
<accession>A0A252AC05</accession>